<keyword evidence="4" id="KW-1185">Reference proteome</keyword>
<evidence type="ECO:0000313" key="4">
    <source>
        <dbReference type="Proteomes" id="UP000307702"/>
    </source>
</evidence>
<evidence type="ECO:0000313" key="3">
    <source>
        <dbReference type="EMBL" id="TMM45770.1"/>
    </source>
</evidence>
<keyword evidence="2" id="KW-0472">Membrane</keyword>
<dbReference type="AlphaFoldDB" id="A0A8H2PM34"/>
<evidence type="ECO:0008006" key="5">
    <source>
        <dbReference type="Google" id="ProtNLM"/>
    </source>
</evidence>
<feature type="compositionally biased region" description="Polar residues" evidence="1">
    <location>
        <begin position="86"/>
        <end position="100"/>
    </location>
</feature>
<gene>
    <name evidence="3" type="ORF">FCS21_08095</name>
</gene>
<feature type="compositionally biased region" description="Polar residues" evidence="1">
    <location>
        <begin position="62"/>
        <end position="76"/>
    </location>
</feature>
<keyword evidence="2" id="KW-0812">Transmembrane</keyword>
<dbReference type="Proteomes" id="UP000307702">
    <property type="component" value="Unassembled WGS sequence"/>
</dbReference>
<accession>A0A8H2PM34</accession>
<sequence>MRSNRDHYLYQKLSKKLDHKLNVKSFLLIFISIMFLSACGIKGNLYQTPAQVVNPKDKAPSQVEQGQQKNIDTSEATQEKAIETLAPSQNQRAVSQPTELTTQATSQSTAQVNE</sequence>
<feature type="transmembrane region" description="Helical" evidence="2">
    <location>
        <begin position="21"/>
        <end position="38"/>
    </location>
</feature>
<keyword evidence="2" id="KW-1133">Transmembrane helix</keyword>
<evidence type="ECO:0000256" key="2">
    <source>
        <dbReference type="SAM" id="Phobius"/>
    </source>
</evidence>
<feature type="region of interest" description="Disordered" evidence="1">
    <location>
        <begin position="53"/>
        <end position="114"/>
    </location>
</feature>
<evidence type="ECO:0000256" key="1">
    <source>
        <dbReference type="SAM" id="MobiDB-lite"/>
    </source>
</evidence>
<dbReference type="OrthoDB" id="6228589at2"/>
<proteinExistence type="predicted"/>
<organism evidence="3 4">
    <name type="scientific">Colwellia ponticola</name>
    <dbReference type="NCBI Taxonomy" id="2304625"/>
    <lineage>
        <taxon>Bacteria</taxon>
        <taxon>Pseudomonadati</taxon>
        <taxon>Pseudomonadota</taxon>
        <taxon>Gammaproteobacteria</taxon>
        <taxon>Alteromonadales</taxon>
        <taxon>Colwelliaceae</taxon>
        <taxon>Colwellia</taxon>
    </lineage>
</organism>
<reference evidence="3 4" key="1">
    <citation type="submission" date="2019-05" db="EMBL/GenBank/DDBJ databases">
        <title>Colwellia ponticola sp. nov., isolated from seawater.</title>
        <authorList>
            <person name="Yoon J.-H."/>
        </authorList>
    </citation>
    <scope>NUCLEOTIDE SEQUENCE [LARGE SCALE GENOMIC DNA]</scope>
    <source>
        <strain evidence="3 4">OISW-25</strain>
    </source>
</reference>
<protein>
    <recommendedName>
        <fullName evidence="5">Lipoprotein</fullName>
    </recommendedName>
</protein>
<dbReference type="EMBL" id="SZVP01000005">
    <property type="protein sequence ID" value="TMM45770.1"/>
    <property type="molecule type" value="Genomic_DNA"/>
</dbReference>
<comment type="caution">
    <text evidence="3">The sequence shown here is derived from an EMBL/GenBank/DDBJ whole genome shotgun (WGS) entry which is preliminary data.</text>
</comment>
<feature type="compositionally biased region" description="Low complexity" evidence="1">
    <location>
        <begin position="101"/>
        <end position="114"/>
    </location>
</feature>
<name>A0A8H2PM34_9GAMM</name>
<dbReference type="RefSeq" id="WP_138622226.1">
    <property type="nucleotide sequence ID" value="NZ_SZVP01000005.1"/>
</dbReference>